<evidence type="ECO:0008006" key="4">
    <source>
        <dbReference type="Google" id="ProtNLM"/>
    </source>
</evidence>
<reference evidence="2 3" key="1">
    <citation type="submission" date="2022-11" db="EMBL/GenBank/DDBJ databases">
        <title>Study of microbial diversity in lake waters.</title>
        <authorList>
            <person name="Zhang J."/>
        </authorList>
    </citation>
    <scope>NUCLEOTIDE SEQUENCE [LARGE SCALE GENOMIC DNA]</scope>
    <source>
        <strain evidence="2 3">DT12</strain>
    </source>
</reference>
<keyword evidence="1" id="KW-0812">Transmembrane</keyword>
<comment type="caution">
    <text evidence="2">The sequence shown here is derived from an EMBL/GenBank/DDBJ whole genome shotgun (WGS) entry which is preliminary data.</text>
</comment>
<keyword evidence="1" id="KW-1133">Transmembrane helix</keyword>
<dbReference type="EMBL" id="JAPMLT010000007">
    <property type="protein sequence ID" value="MCX7570774.1"/>
    <property type="molecule type" value="Genomic_DNA"/>
</dbReference>
<gene>
    <name evidence="2" type="ORF">OS242_12475</name>
</gene>
<feature type="transmembrane region" description="Helical" evidence="1">
    <location>
        <begin position="241"/>
        <end position="259"/>
    </location>
</feature>
<evidence type="ECO:0000313" key="3">
    <source>
        <dbReference type="Proteomes" id="UP001208017"/>
    </source>
</evidence>
<dbReference type="Proteomes" id="UP001208017">
    <property type="component" value="Unassembled WGS sequence"/>
</dbReference>
<dbReference type="RefSeq" id="WP_267152027.1">
    <property type="nucleotide sequence ID" value="NZ_JAPMLT010000007.1"/>
</dbReference>
<sequence length="391" mass="44171">MDDERKIALHPLTFLPDGEGVSIGRFGTDTFALFPEDGAELVRQLQAGLTVGEAARWYKQTYQEDLDMDDFLEILRDLTFLNEEGDAPADGGAVRGHRAGKWAFSPLAWVLYALVIGTAGAFLWSVPELRPARHHVFYSEYSTFVIFGLFLGILPGVLFHETMHMLAGWRLGLPSKLSVGRRMFFLVFESSMPGLAGLPRKERYLPILSGMFGDVLYFSLMVVVAGVTLTQTGELNGFARFCLAVAFTTVLRFIWQFYFHLQTDIYYAIVTALGCVNLQETARQYLRNFWYRLIGASHKCIDPSKWAERDAQVTRWYGPLYAVGYVLFLCMFLFVIVPILYQLLANVVWNLLNGSTVYIWDSLVVIAVVGVQYGTVGWLFIRERRAIAKGG</sequence>
<keyword evidence="3" id="KW-1185">Reference proteome</keyword>
<feature type="transmembrane region" description="Helical" evidence="1">
    <location>
        <begin position="204"/>
        <end position="229"/>
    </location>
</feature>
<organism evidence="2 3">
    <name type="scientific">Tumebacillus lacus</name>
    <dbReference type="NCBI Taxonomy" id="2995335"/>
    <lineage>
        <taxon>Bacteria</taxon>
        <taxon>Bacillati</taxon>
        <taxon>Bacillota</taxon>
        <taxon>Bacilli</taxon>
        <taxon>Bacillales</taxon>
        <taxon>Alicyclobacillaceae</taxon>
        <taxon>Tumebacillus</taxon>
    </lineage>
</organism>
<accession>A0ABT3X1I4</accession>
<evidence type="ECO:0000313" key="2">
    <source>
        <dbReference type="EMBL" id="MCX7570774.1"/>
    </source>
</evidence>
<name>A0ABT3X1I4_9BACL</name>
<feature type="transmembrane region" description="Helical" evidence="1">
    <location>
        <begin position="357"/>
        <end position="381"/>
    </location>
</feature>
<feature type="transmembrane region" description="Helical" evidence="1">
    <location>
        <begin position="107"/>
        <end position="126"/>
    </location>
</feature>
<keyword evidence="1" id="KW-0472">Membrane</keyword>
<proteinExistence type="predicted"/>
<evidence type="ECO:0000256" key="1">
    <source>
        <dbReference type="SAM" id="Phobius"/>
    </source>
</evidence>
<protein>
    <recommendedName>
        <fullName evidence="4">PqqD family protein</fullName>
    </recommendedName>
</protein>
<feature type="transmembrane region" description="Helical" evidence="1">
    <location>
        <begin position="322"/>
        <end position="345"/>
    </location>
</feature>
<feature type="transmembrane region" description="Helical" evidence="1">
    <location>
        <begin position="138"/>
        <end position="159"/>
    </location>
</feature>